<name>A0A250JCA1_9BACT</name>
<proteinExistence type="predicted"/>
<dbReference type="RefSeq" id="WP_095988916.1">
    <property type="nucleotide sequence ID" value="NZ_CP022098.1"/>
</dbReference>
<dbReference type="Proteomes" id="UP000217257">
    <property type="component" value="Chromosome"/>
</dbReference>
<sequence>MSGALKVGDVFVAVSASLSEFSKGVDKLLKDVEEAADAIGKAMQEAADAIGGFSENLLAVSAVAGAAVAAAAEHCAEAQRAGDALKDSVSQLAVEVGRTFLPLVRELTQVVRTLTATWRGLSADAKASIIAFVRNAAVLGTVGMATSRLMLVFKSLADGTVVLTKAARAVGPALAGNLAAIAKSAGGALTYFNAFVRAPIGYHIHHMSEGLASLRGRISTLPDMARQLSSSFASVLPKIAAVTLPVLVLAAAVAGLALLAGSLYDAWNDTSTGLKDSVENMGTSIVGLASDIRDALLGVFESTKNFAVGLISTLIEALTVRVRSIAKFGESVARFLGRNTLADNFALAQNLTATGVAKYIDEKMEETAEAAKKALAAPIDAFLSARDGVIDGVRFGVKRSTVGLSAILRDSGLADFPDRLMAELKKLLPTIGDPNTVEDVPAFDREPSAVGKADFEKLRELGRRGTTLYQEAFNEHARVLRDAAKEHARVLAEAVESARQSLVAQFTSRLGNLQGVIQSAQQGAQAGGAWGAVAAVVLELLTQSEGFAAVIEMVNAILQQVANVLGQVLAPLQGLLGAVSRVLDAALRPLAPLFSMLAGTLEPFAPALVIIGDMLSALGPFLELVVQGFSVLLNPLSLLGGPIMTALFEAFRWVSLIIMSVVWGLYQAWNAIVSAVQWVLRALGDISIFGAKPLAFLSDWADSLQSAKAPVEDLEKSMRDLRDMTLEQAKAKANETAATVKNTKALQEATESLTNVPAAWRVAQRRFEAQDARTSPLLPAGLAPSTTQSAPAQAAAQGISIHTINVSGEDTGRALAKLEQHLNNLSFRRRGTTASPGRYAMEGG</sequence>
<evidence type="ECO:0000313" key="1">
    <source>
        <dbReference type="EMBL" id="ATB41147.1"/>
    </source>
</evidence>
<accession>A0A250JCA1</accession>
<evidence type="ECO:0000313" key="2">
    <source>
        <dbReference type="Proteomes" id="UP000217257"/>
    </source>
</evidence>
<dbReference type="EMBL" id="CP022098">
    <property type="protein sequence ID" value="ATB41147.1"/>
    <property type="molecule type" value="Genomic_DNA"/>
</dbReference>
<organism evidence="1 2">
    <name type="scientific">Cystobacter fuscus</name>
    <dbReference type="NCBI Taxonomy" id="43"/>
    <lineage>
        <taxon>Bacteria</taxon>
        <taxon>Pseudomonadati</taxon>
        <taxon>Myxococcota</taxon>
        <taxon>Myxococcia</taxon>
        <taxon>Myxococcales</taxon>
        <taxon>Cystobacterineae</taxon>
        <taxon>Archangiaceae</taxon>
        <taxon>Cystobacter</taxon>
    </lineage>
</organism>
<protein>
    <submittedName>
        <fullName evidence="1">Uncharacterized protein</fullName>
    </submittedName>
</protein>
<reference evidence="1 2" key="1">
    <citation type="submission" date="2017-06" db="EMBL/GenBank/DDBJ databases">
        <title>Sequencing and comparative analysis of myxobacterial genomes.</title>
        <authorList>
            <person name="Rupp O."/>
            <person name="Goesmann A."/>
            <person name="Sogaard-Andersen L."/>
        </authorList>
    </citation>
    <scope>NUCLEOTIDE SEQUENCE [LARGE SCALE GENOMIC DNA]</scope>
    <source>
        <strain evidence="1 2">DSM 52655</strain>
    </source>
</reference>
<dbReference type="KEGG" id="cfus:CYFUS_006609"/>
<gene>
    <name evidence="1" type="ORF">CYFUS_006609</name>
</gene>
<dbReference type="AlphaFoldDB" id="A0A250JCA1"/>